<reference evidence="1 2" key="1">
    <citation type="submission" date="2014-06" db="EMBL/GenBank/DDBJ databases">
        <title>Draft genome sequence of iron oxidizing acidophile Leptospirillum ferriphilum DSM14647.</title>
        <authorList>
            <person name="Cardenas J.P."/>
            <person name="Lazcano M."/>
            <person name="Ossandon F.J."/>
            <person name="Corbett M."/>
            <person name="Holmes D.S."/>
            <person name="Watkin E."/>
        </authorList>
    </citation>
    <scope>NUCLEOTIDE SEQUENCE [LARGE SCALE GENOMIC DNA]</scope>
    <source>
        <strain evidence="1 2">DSM 14647</strain>
    </source>
</reference>
<dbReference type="PATRIC" id="fig|178606.4.peg.1627"/>
<evidence type="ECO:0000313" key="1">
    <source>
        <dbReference type="EMBL" id="KGA93416.1"/>
    </source>
</evidence>
<dbReference type="RefSeq" id="WP_036082700.1">
    <property type="nucleotide sequence ID" value="NZ_JPGK01000006.1"/>
</dbReference>
<comment type="caution">
    <text evidence="1">The sequence shown here is derived from an EMBL/GenBank/DDBJ whole genome shotgun (WGS) entry which is preliminary data.</text>
</comment>
<dbReference type="Proteomes" id="UP000029452">
    <property type="component" value="Unassembled WGS sequence"/>
</dbReference>
<accession>A0A094YJN0</accession>
<dbReference type="EMBL" id="JPGK01000006">
    <property type="protein sequence ID" value="KGA93416.1"/>
    <property type="molecule type" value="Genomic_DNA"/>
</dbReference>
<organism evidence="1 2">
    <name type="scientific">Leptospirillum ferriphilum</name>
    <dbReference type="NCBI Taxonomy" id="178606"/>
    <lineage>
        <taxon>Bacteria</taxon>
        <taxon>Pseudomonadati</taxon>
        <taxon>Nitrospirota</taxon>
        <taxon>Nitrospiria</taxon>
        <taxon>Nitrospirales</taxon>
        <taxon>Nitrospiraceae</taxon>
        <taxon>Leptospirillum</taxon>
    </lineage>
</organism>
<gene>
    <name evidence="1" type="ORF">LptCag_0029</name>
</gene>
<dbReference type="AlphaFoldDB" id="A0A094YJN0"/>
<evidence type="ECO:0000313" key="2">
    <source>
        <dbReference type="Proteomes" id="UP000029452"/>
    </source>
</evidence>
<protein>
    <submittedName>
        <fullName evidence="1">Uncharacterized protein</fullName>
    </submittedName>
</protein>
<proteinExistence type="predicted"/>
<sequence length="71" mass="8064">MNKTPGYCGNYAPLSSQKTLGNVIRIDSLNLLDSTGTYLIPVERKPEILALRQFIRETFPNPVQEDDIERL</sequence>
<name>A0A094YJN0_9BACT</name>